<dbReference type="InterPro" id="IPR005225">
    <property type="entry name" value="Small_GTP-bd"/>
</dbReference>
<keyword evidence="5" id="KW-0479">Metal-binding</keyword>
<dbReference type="AlphaFoldDB" id="A0A8S1Q789"/>
<organism evidence="6 7">
    <name type="scientific">Paramecium sonneborni</name>
    <dbReference type="NCBI Taxonomy" id="65129"/>
    <lineage>
        <taxon>Eukaryota</taxon>
        <taxon>Sar</taxon>
        <taxon>Alveolata</taxon>
        <taxon>Ciliophora</taxon>
        <taxon>Intramacronucleata</taxon>
        <taxon>Oligohymenophorea</taxon>
        <taxon>Peniculida</taxon>
        <taxon>Parameciidae</taxon>
        <taxon>Paramecium</taxon>
    </lineage>
</organism>
<keyword evidence="2 4" id="KW-0547">Nucleotide-binding</keyword>
<name>A0A8S1Q789_9CILI</name>
<protein>
    <recommendedName>
        <fullName evidence="8">ADP-ribosylation factor</fullName>
    </recommendedName>
</protein>
<feature type="binding site" evidence="4">
    <location>
        <begin position="128"/>
        <end position="131"/>
    </location>
    <ligand>
        <name>GTP</name>
        <dbReference type="ChEBI" id="CHEBI:37565"/>
    </ligand>
</feature>
<evidence type="ECO:0008006" key="8">
    <source>
        <dbReference type="Google" id="ProtNLM"/>
    </source>
</evidence>
<dbReference type="NCBIfam" id="TIGR00231">
    <property type="entry name" value="small_GTP"/>
    <property type="match status" value="1"/>
</dbReference>
<dbReference type="Pfam" id="PF00025">
    <property type="entry name" value="Arf"/>
    <property type="match status" value="1"/>
</dbReference>
<dbReference type="SMART" id="SM00177">
    <property type="entry name" value="ARF"/>
    <property type="match status" value="1"/>
</dbReference>
<dbReference type="OrthoDB" id="2011769at2759"/>
<evidence type="ECO:0000256" key="3">
    <source>
        <dbReference type="ARBA" id="ARBA00023134"/>
    </source>
</evidence>
<accession>A0A8S1Q789</accession>
<dbReference type="SMART" id="SM00178">
    <property type="entry name" value="SAR"/>
    <property type="match status" value="1"/>
</dbReference>
<comment type="similarity">
    <text evidence="1">Belongs to the small GTPase superfamily. Arf family.</text>
</comment>
<dbReference type="GO" id="GO:0005525">
    <property type="term" value="F:GTP binding"/>
    <property type="evidence" value="ECO:0007669"/>
    <property type="project" value="UniProtKB-KW"/>
</dbReference>
<evidence type="ECO:0000256" key="2">
    <source>
        <dbReference type="ARBA" id="ARBA00022741"/>
    </source>
</evidence>
<evidence type="ECO:0000256" key="1">
    <source>
        <dbReference type="ARBA" id="ARBA00010290"/>
    </source>
</evidence>
<evidence type="ECO:0000313" key="6">
    <source>
        <dbReference type="EMBL" id="CAD8111065.1"/>
    </source>
</evidence>
<dbReference type="FunFam" id="3.40.50.300:FF:001166">
    <property type="entry name" value="ADP-ribosylation factor D"/>
    <property type="match status" value="1"/>
</dbReference>
<dbReference type="InterPro" id="IPR006689">
    <property type="entry name" value="Small_GTPase_ARF/SAR"/>
</dbReference>
<dbReference type="PANTHER" id="PTHR11711">
    <property type="entry name" value="ADP RIBOSYLATION FACTOR-RELATED"/>
    <property type="match status" value="1"/>
</dbReference>
<reference evidence="6" key="1">
    <citation type="submission" date="2021-01" db="EMBL/GenBank/DDBJ databases">
        <authorList>
            <consortium name="Genoscope - CEA"/>
            <person name="William W."/>
        </authorList>
    </citation>
    <scope>NUCLEOTIDE SEQUENCE</scope>
</reference>
<dbReference type="GO" id="GO:0046872">
    <property type="term" value="F:metal ion binding"/>
    <property type="evidence" value="ECO:0007669"/>
    <property type="project" value="UniProtKB-KW"/>
</dbReference>
<dbReference type="Proteomes" id="UP000692954">
    <property type="component" value="Unassembled WGS sequence"/>
</dbReference>
<dbReference type="EMBL" id="CAJJDN010000097">
    <property type="protein sequence ID" value="CAD8111065.1"/>
    <property type="molecule type" value="Genomic_DNA"/>
</dbReference>
<comment type="caution">
    <text evidence="6">The sequence shown here is derived from an EMBL/GenBank/DDBJ whole genome shotgun (WGS) entry which is preliminary data.</text>
</comment>
<dbReference type="InterPro" id="IPR024156">
    <property type="entry name" value="Small_GTPase_ARF"/>
</dbReference>
<feature type="binding site" evidence="4">
    <location>
        <begin position="24"/>
        <end position="31"/>
    </location>
    <ligand>
        <name>GTP</name>
        <dbReference type="ChEBI" id="CHEBI:37565"/>
    </ligand>
</feature>
<evidence type="ECO:0000313" key="7">
    <source>
        <dbReference type="Proteomes" id="UP000692954"/>
    </source>
</evidence>
<dbReference type="PROSITE" id="PS51417">
    <property type="entry name" value="ARF"/>
    <property type="match status" value="1"/>
</dbReference>
<evidence type="ECO:0000256" key="4">
    <source>
        <dbReference type="PIRSR" id="PIRSR606689-1"/>
    </source>
</evidence>
<evidence type="ECO:0000256" key="5">
    <source>
        <dbReference type="PIRSR" id="PIRSR606689-2"/>
    </source>
</evidence>
<keyword evidence="3 4" id="KW-0342">GTP-binding</keyword>
<dbReference type="CDD" id="cd00878">
    <property type="entry name" value="Arf_Arl"/>
    <property type="match status" value="1"/>
</dbReference>
<feature type="binding site" evidence="5">
    <location>
        <position position="49"/>
    </location>
    <ligand>
        <name>Mg(2+)</name>
        <dbReference type="ChEBI" id="CHEBI:18420"/>
    </ligand>
</feature>
<feature type="binding site" evidence="4">
    <location>
        <position position="71"/>
    </location>
    <ligand>
        <name>GTP</name>
        <dbReference type="ChEBI" id="CHEBI:37565"/>
    </ligand>
</feature>
<keyword evidence="7" id="KW-1185">Reference proteome</keyword>
<feature type="binding site" evidence="5">
    <location>
        <position position="31"/>
    </location>
    <ligand>
        <name>Mg(2+)</name>
        <dbReference type="ChEBI" id="CHEBI:18420"/>
    </ligand>
</feature>
<keyword evidence="5" id="KW-0460">Magnesium</keyword>
<gene>
    <name evidence="6" type="ORF">PSON_ATCC_30995.1.T0970102</name>
</gene>
<proteinExistence type="inferred from homology"/>
<sequence length="180" mass="20782">MGQSLCKLLPSIFKQKQVTLVMIGLDAVGKTSILYWLALKSELISTIPTIGFNIETIKYKNIQFNCFDIGGGDKIRLLWKQYMCGELNGIIFIIDLSDLKRLPEAKKELVRFLNEKETKDSPLLIYANKLDIAKFNLEYLKEYLEFPYQDRKCHIQQCSVLTGQGIYDGLNWLVNIYKSK</sequence>
<dbReference type="GO" id="GO:0003924">
    <property type="term" value="F:GTPase activity"/>
    <property type="evidence" value="ECO:0007669"/>
    <property type="project" value="InterPro"/>
</dbReference>